<reference evidence="2 3" key="1">
    <citation type="submission" date="2023-05" db="EMBL/GenBank/DDBJ databases">
        <title>Metabolic capabilities are highly conserved among human nasal-associated Corynebacterium species in pangenomic analyses.</title>
        <authorList>
            <person name="Tran T.H."/>
            <person name="Roberts A.Q."/>
            <person name="Escapa I.F."/>
            <person name="Gao W."/>
            <person name="Conlan S."/>
            <person name="Kong H."/>
            <person name="Segre J.A."/>
            <person name="Kelly M.S."/>
            <person name="Lemon K.P."/>
        </authorList>
    </citation>
    <scope>NUCLEOTIDE SEQUENCE [LARGE SCALE GENOMIC DNA]</scope>
    <source>
        <strain evidence="2 3">KPL2811</strain>
    </source>
</reference>
<dbReference type="GeneID" id="64187737"/>
<protein>
    <submittedName>
        <fullName evidence="2">Uncharacterized protein</fullName>
    </submittedName>
</protein>
<comment type="caution">
    <text evidence="2">The sequence shown here is derived from an EMBL/GenBank/DDBJ whole genome shotgun (WGS) entry which is preliminary data.</text>
</comment>
<dbReference type="Proteomes" id="UP001243856">
    <property type="component" value="Unassembled WGS sequence"/>
</dbReference>
<dbReference type="EMBL" id="JASNVK010000013">
    <property type="protein sequence ID" value="MDK4301154.1"/>
    <property type="molecule type" value="Genomic_DNA"/>
</dbReference>
<evidence type="ECO:0000313" key="2">
    <source>
        <dbReference type="EMBL" id="MDK4301154.1"/>
    </source>
</evidence>
<accession>A0ABT7G340</accession>
<proteinExistence type="predicted"/>
<sequence>MKQTIRAMFSDHPRLSRALEWDANDATLGGSERALAAILTALANDFDALDAAEQRAIADTLTTQAEETERDETAARKLLGL</sequence>
<feature type="region of interest" description="Disordered" evidence="1">
    <location>
        <begin position="62"/>
        <end position="81"/>
    </location>
</feature>
<name>A0ABT7G340_9CORY</name>
<evidence type="ECO:0000256" key="1">
    <source>
        <dbReference type="SAM" id="MobiDB-lite"/>
    </source>
</evidence>
<keyword evidence="3" id="KW-1185">Reference proteome</keyword>
<gene>
    <name evidence="2" type="ORF">QPX45_07875</name>
</gene>
<dbReference type="RefSeq" id="WP_018120350.1">
    <property type="nucleotide sequence ID" value="NZ_CABIYR010000011.1"/>
</dbReference>
<evidence type="ECO:0000313" key="3">
    <source>
        <dbReference type="Proteomes" id="UP001243856"/>
    </source>
</evidence>
<organism evidence="2 3">
    <name type="scientific">Corynebacterium propinquum</name>
    <dbReference type="NCBI Taxonomy" id="43769"/>
    <lineage>
        <taxon>Bacteria</taxon>
        <taxon>Bacillati</taxon>
        <taxon>Actinomycetota</taxon>
        <taxon>Actinomycetes</taxon>
        <taxon>Mycobacteriales</taxon>
        <taxon>Corynebacteriaceae</taxon>
        <taxon>Corynebacterium</taxon>
    </lineage>
</organism>